<reference evidence="7 8" key="1">
    <citation type="journal article" date="2018" name="BMC Genomics">
        <title>Genomic comparison of Trypanosoma conorhini and Trypanosoma rangeli to Trypanosoma cruzi strains of high and low virulence.</title>
        <authorList>
            <person name="Bradwell K.R."/>
            <person name="Koparde V.N."/>
            <person name="Matveyev A.V."/>
            <person name="Serrano M.G."/>
            <person name="Alves J.M."/>
            <person name="Parikh H."/>
            <person name="Huang B."/>
            <person name="Lee V."/>
            <person name="Espinosa-Alvarez O."/>
            <person name="Ortiz P.A."/>
            <person name="Costa-Martins A.G."/>
            <person name="Teixeira M.M."/>
            <person name="Buck G.A."/>
        </authorList>
    </citation>
    <scope>NUCLEOTIDE SEQUENCE [LARGE SCALE GENOMIC DNA]</scope>
    <source>
        <strain evidence="7 8">025E</strain>
    </source>
</reference>
<feature type="compositionally biased region" description="Basic and acidic residues" evidence="5">
    <location>
        <begin position="874"/>
        <end position="886"/>
    </location>
</feature>
<feature type="compositionally biased region" description="Basic and acidic residues" evidence="5">
    <location>
        <begin position="587"/>
        <end position="604"/>
    </location>
</feature>
<dbReference type="PANTHER" id="PTHR23354">
    <property type="entry name" value="NUCLEOLAR PROTEIN 7/ESTROGEN RECEPTOR COACTIVATOR-RELATED"/>
    <property type="match status" value="1"/>
</dbReference>
<evidence type="ECO:0000256" key="5">
    <source>
        <dbReference type="SAM" id="MobiDB-lite"/>
    </source>
</evidence>
<organism evidence="7 8">
    <name type="scientific">Trypanosoma conorhini</name>
    <dbReference type="NCBI Taxonomy" id="83891"/>
    <lineage>
        <taxon>Eukaryota</taxon>
        <taxon>Discoba</taxon>
        <taxon>Euglenozoa</taxon>
        <taxon>Kinetoplastea</taxon>
        <taxon>Metakinetoplastina</taxon>
        <taxon>Trypanosomatida</taxon>
        <taxon>Trypanosomatidae</taxon>
        <taxon>Trypanosoma</taxon>
    </lineage>
</organism>
<comment type="subcellular location">
    <subcellularLocation>
        <location evidence="1">Mitochondrion</location>
    </subcellularLocation>
</comment>
<feature type="domain" description="TLDc" evidence="6">
    <location>
        <begin position="958"/>
        <end position="1179"/>
    </location>
</feature>
<accession>A0A3R7RYP6</accession>
<feature type="compositionally biased region" description="Basic and acidic residues" evidence="5">
    <location>
        <begin position="423"/>
        <end position="435"/>
    </location>
</feature>
<dbReference type="AlphaFoldDB" id="A0A3R7RYP6"/>
<evidence type="ECO:0000256" key="3">
    <source>
        <dbReference type="ARBA" id="ARBA00023128"/>
    </source>
</evidence>
<keyword evidence="3" id="KW-0496">Mitochondrion</keyword>
<feature type="region of interest" description="Disordered" evidence="5">
    <location>
        <begin position="934"/>
        <end position="957"/>
    </location>
</feature>
<protein>
    <recommendedName>
        <fullName evidence="4">Oxidation resistance protein 1</fullName>
    </recommendedName>
</protein>
<dbReference type="Proteomes" id="UP000284403">
    <property type="component" value="Unassembled WGS sequence"/>
</dbReference>
<name>A0A3R7RYP6_9TRYP</name>
<feature type="compositionally biased region" description="Polar residues" evidence="5">
    <location>
        <begin position="943"/>
        <end position="953"/>
    </location>
</feature>
<feature type="region of interest" description="Disordered" evidence="5">
    <location>
        <begin position="855"/>
        <end position="894"/>
    </location>
</feature>
<evidence type="ECO:0000313" key="8">
    <source>
        <dbReference type="Proteomes" id="UP000284403"/>
    </source>
</evidence>
<evidence type="ECO:0000259" key="6">
    <source>
        <dbReference type="PROSITE" id="PS51886"/>
    </source>
</evidence>
<gene>
    <name evidence="7" type="ORF">Tco025E_05327</name>
</gene>
<evidence type="ECO:0000313" key="7">
    <source>
        <dbReference type="EMBL" id="RNF15953.1"/>
    </source>
</evidence>
<feature type="region of interest" description="Disordered" evidence="5">
    <location>
        <begin position="580"/>
        <end position="606"/>
    </location>
</feature>
<sequence>MQHVRRLEKCIKRCEDDMERVNAVVKSSDCSIAENGSAWQLWETLETDEAALVHVLAVCDTFIHSCRFRVMCLFSQGNEILAQMQLAKQRLLRCFSSVASKQGKGGTTTAASGSSADAGESATITQLVSGAPRLLCELRDREQQLIDNALMIKRDVFHSSRGEGDVMLELHAQQEGSPRGMTPESLLHIFPLFPEDAARETHAGTAAAALKNEHGVGPSSPTGEADTIWTDLRLMNISLRSAFAAAACKHHFAAAYDFAFVTKLVVTKCFTAEELLMTVLALESGRSGDSSPQHDVQSSEGATSPWVALMLSDLHANVLPKEAFLTRENLTPPYYVSLIFASLVWNTAFCLWQKGCVKEAHQWLCEVDVERLLVLAAAKEKEDAGADVNGIHGLHTRRHVMKYCLRPSLETCMTPSHPGTSTHVDESCTPKELQDEPHEAPQIHHLLRRIVALREVCAMLLSCTTPQDVLFLILQMQHALRWQMRCSLHQDDPVGAGEDVPTTGGSPTDATAEALTVVVLIVEYYLTQRAMATVEASASSDAFLPVTVDAAVQQACDELIYFLSSGRLTGVEDVEQRGIPPSWHLQYDGDDKHDARGDDPERAKRPPWLSVQVLGTAQAFASGFHGSVFYQCAVAAHETRAVRREAQREAAKPAERRSSWSASLANMVQSAARLIIKGVGSSWEEVEDAGTASNFSSSCSELRPSRLVPQCFKEKQYLRAKQGTGILWIPSLHGVGVQLLPEEEVVEGPYKGFDDVAWRLLVVACRYSNSQSLVSLTSHDGARSGGGPLEMVVPELNNAVRILMSNLNNRAGDRWWPLWHQQRNLSAGRARIGRLLEALDRGTYMSVMRAGLRRATADDGAQGNRAPQPAAASKKSEDVVKEHTGEETEAVSGLWDFPPPKYIPPLQFDFSAFASGSAQAFWATQQLVEDLSRRQNAADKAASTGNETPAEDNSQSLSLLTTRSRHLLHQALPGIWQFMPWKLIYSSRFHGFSFTNMLSCSQRVVDAARRRKNMPPMLLVMEVVSPNGGASIDSTEGPVRLVIGAFLSHPLHVGTHRFYGNSDTFVFQLLISSTPASTELRVYRATGKNQQFIKTTSRSLAVGGGGGCSVFLNNTVTHGSTAACVTFDAPPLTQWHTPPFSLSWSFDRASVAAAGEAMEKDAARSYAFDIRSIELLVVGEPKEP</sequence>
<dbReference type="OrthoDB" id="26679at2759"/>
<dbReference type="PROSITE" id="PS51886">
    <property type="entry name" value="TLDC"/>
    <property type="match status" value="1"/>
</dbReference>
<feature type="region of interest" description="Disordered" evidence="5">
    <location>
        <begin position="415"/>
        <end position="435"/>
    </location>
</feature>
<dbReference type="PANTHER" id="PTHR23354:SF62">
    <property type="entry name" value="MUSTARD, ISOFORM V"/>
    <property type="match status" value="1"/>
</dbReference>
<evidence type="ECO:0000256" key="1">
    <source>
        <dbReference type="ARBA" id="ARBA00004173"/>
    </source>
</evidence>
<dbReference type="Pfam" id="PF07534">
    <property type="entry name" value="TLD"/>
    <property type="match status" value="1"/>
</dbReference>
<comment type="similarity">
    <text evidence="2">Belongs to the OXR1 family.</text>
</comment>
<dbReference type="GO" id="GO:0005739">
    <property type="term" value="C:mitochondrion"/>
    <property type="evidence" value="ECO:0007669"/>
    <property type="project" value="UniProtKB-SubCell"/>
</dbReference>
<dbReference type="GeneID" id="40318938"/>
<dbReference type="SMART" id="SM00584">
    <property type="entry name" value="TLDc"/>
    <property type="match status" value="1"/>
</dbReference>
<keyword evidence="8" id="KW-1185">Reference proteome</keyword>
<evidence type="ECO:0000256" key="4">
    <source>
        <dbReference type="ARBA" id="ARBA00040604"/>
    </source>
</evidence>
<evidence type="ECO:0000256" key="2">
    <source>
        <dbReference type="ARBA" id="ARBA00009540"/>
    </source>
</evidence>
<proteinExistence type="inferred from homology"/>
<dbReference type="EMBL" id="MKKU01000308">
    <property type="protein sequence ID" value="RNF15953.1"/>
    <property type="molecule type" value="Genomic_DNA"/>
</dbReference>
<dbReference type="RefSeq" id="XP_029227653.1">
    <property type="nucleotide sequence ID" value="XM_029372228.1"/>
</dbReference>
<dbReference type="InterPro" id="IPR006571">
    <property type="entry name" value="TLDc_dom"/>
</dbReference>
<comment type="caution">
    <text evidence="7">The sequence shown here is derived from an EMBL/GenBank/DDBJ whole genome shotgun (WGS) entry which is preliminary data.</text>
</comment>